<sequence length="132" mass="14580">MKRDWDIIRELLIQIESLENPDEGLSLDGFDCPDEKTAAVISYHMDLLIQRGFVKGSLLSTTFGSSVDSPTDFLVHSLTWSGHEFLDAIRSDTIWNKTKEILASKSVDLSFEAIKAVAPMAMNLVLGATGFS</sequence>
<reference evidence="1" key="1">
    <citation type="submission" date="2017-10" db="EMBL/GenBank/DDBJ databases">
        <authorList>
            <person name="Colston S.M."/>
            <person name="Graf J."/>
        </authorList>
    </citation>
    <scope>NUCLEOTIDE SEQUENCE</scope>
    <source>
        <strain evidence="1">BAQ071013-135</strain>
    </source>
</reference>
<proteinExistence type="predicted"/>
<accession>A0AAX2USX4</accession>
<dbReference type="EMBL" id="PDXJ01000015">
    <property type="protein sequence ID" value="TND53674.1"/>
    <property type="molecule type" value="Genomic_DNA"/>
</dbReference>
<comment type="caution">
    <text evidence="1">The sequence shown here is derived from an EMBL/GenBank/DDBJ whole genome shotgun (WGS) entry which is preliminary data.</text>
</comment>
<dbReference type="Pfam" id="PF10711">
    <property type="entry name" value="DUF2513"/>
    <property type="match status" value="1"/>
</dbReference>
<dbReference type="RefSeq" id="WP_139494566.1">
    <property type="nucleotide sequence ID" value="NZ_CAWORL010000007.1"/>
</dbReference>
<dbReference type="InterPro" id="IPR019650">
    <property type="entry name" value="DUF2513"/>
</dbReference>
<evidence type="ECO:0000313" key="2">
    <source>
        <dbReference type="Proteomes" id="UP000796104"/>
    </source>
</evidence>
<evidence type="ECO:0008006" key="3">
    <source>
        <dbReference type="Google" id="ProtNLM"/>
    </source>
</evidence>
<reference evidence="1" key="2">
    <citation type="journal article" date="2019" name="PLoS ONE">
        <title>Identification and characterization of putative Aeromonas spp. T3SS effectors.</title>
        <authorList>
            <person name="Rangel L.T."/>
            <person name="Marden J."/>
            <person name="Colston S."/>
            <person name="Setubal J.C."/>
            <person name="Graf J."/>
            <person name="Gogarten J.P."/>
        </authorList>
    </citation>
    <scope>NUCLEOTIDE SEQUENCE</scope>
    <source>
        <strain evidence="1">BAQ071013-135</strain>
    </source>
</reference>
<evidence type="ECO:0000313" key="1">
    <source>
        <dbReference type="EMBL" id="TND53674.1"/>
    </source>
</evidence>
<gene>
    <name evidence="1" type="ORF">CF123_11995</name>
</gene>
<organism evidence="1 2">
    <name type="scientific">Aeromonas veronii</name>
    <dbReference type="NCBI Taxonomy" id="654"/>
    <lineage>
        <taxon>Bacteria</taxon>
        <taxon>Pseudomonadati</taxon>
        <taxon>Pseudomonadota</taxon>
        <taxon>Gammaproteobacteria</taxon>
        <taxon>Aeromonadales</taxon>
        <taxon>Aeromonadaceae</taxon>
        <taxon>Aeromonas</taxon>
    </lineage>
</organism>
<dbReference type="AlphaFoldDB" id="A0AAX2USX4"/>
<name>A0AAX2USX4_AERVE</name>
<protein>
    <recommendedName>
        <fullName evidence="3">DUF2513 domain-containing protein</fullName>
    </recommendedName>
</protein>
<dbReference type="Proteomes" id="UP000796104">
    <property type="component" value="Unassembled WGS sequence"/>
</dbReference>